<dbReference type="AlphaFoldDB" id="A0A0D2HBX0"/>
<accession>A0A0D2HBX0</accession>
<keyword evidence="4" id="KW-1185">Reference proteome</keyword>
<feature type="compositionally biased region" description="Pro residues" evidence="1">
    <location>
        <begin position="1"/>
        <end position="15"/>
    </location>
</feature>
<name>A0A0D2HBX0_CLAB1</name>
<feature type="region of interest" description="Disordered" evidence="1">
    <location>
        <begin position="1"/>
        <end position="30"/>
    </location>
</feature>
<evidence type="ECO:0000313" key="4">
    <source>
        <dbReference type="Proteomes" id="UP000053789"/>
    </source>
</evidence>
<organism evidence="3 4">
    <name type="scientific">Cladophialophora bantiana (strain ATCC 10958 / CBS 173.52 / CDC B-1940 / NIH 8579)</name>
    <name type="common">Xylohypha bantiana</name>
    <dbReference type="NCBI Taxonomy" id="1442370"/>
    <lineage>
        <taxon>Eukaryota</taxon>
        <taxon>Fungi</taxon>
        <taxon>Dikarya</taxon>
        <taxon>Ascomycota</taxon>
        <taxon>Pezizomycotina</taxon>
        <taxon>Eurotiomycetes</taxon>
        <taxon>Chaetothyriomycetidae</taxon>
        <taxon>Chaetothyriales</taxon>
        <taxon>Herpotrichiellaceae</taxon>
        <taxon>Cladophialophora</taxon>
    </lineage>
</organism>
<feature type="compositionally biased region" description="Basic and acidic residues" evidence="1">
    <location>
        <begin position="234"/>
        <end position="246"/>
    </location>
</feature>
<feature type="compositionally biased region" description="Polar residues" evidence="1">
    <location>
        <begin position="427"/>
        <end position="436"/>
    </location>
</feature>
<dbReference type="EMBL" id="KN846992">
    <property type="protein sequence ID" value="KIW90778.1"/>
    <property type="molecule type" value="Genomic_DNA"/>
</dbReference>
<keyword evidence="2" id="KW-1133">Transmembrane helix</keyword>
<protein>
    <submittedName>
        <fullName evidence="3">Uncharacterized protein</fullName>
    </submittedName>
</protein>
<feature type="compositionally biased region" description="Basic and acidic residues" evidence="1">
    <location>
        <begin position="437"/>
        <end position="470"/>
    </location>
</feature>
<keyword evidence="2" id="KW-0812">Transmembrane</keyword>
<dbReference type="Proteomes" id="UP000053789">
    <property type="component" value="Unassembled WGS sequence"/>
</dbReference>
<dbReference type="HOGENOM" id="CLU_541838_0_0_1"/>
<sequence>MATEGPPPSRYPPSMGPGARPANKPGEPDSRTKLMEVIQARAKYQVSVEPDTLSLSYELHNTPRLYRLSFDNMPLHGLSKWWIYGGSIRARRAGVLAIDLIRGSENVVHRPVTQQEAEGLAYWTSRRLLYGSLATFATSAFGFYLAHRGRANMKFPFISAKPLERYNRFPLQRMPLITGQLAQTAWQVTRYVIWMELFFLVGTPLAGALASVSVARGMAIDPRTRGLFEAMQAMRERPRGDRDRARSNAPMEWPQQPQGQDGGQDAQSDSQPYFKDMESGGSPDGSIIDHGQDGDSFYQSGASDTGVLDDSGTRNRERKEQRGYPIPQPSRQVQTNTSSTSSADSDPFFFDDASPTAGNDPDMATPTPYNPSTGGSVWERIRRGNAPSSAKSPPATSNTDLRRQRLETERAREARANQMAERESESNEGISYTSETRLGRDGRDREQAQREFDDMLERERKQSGSEEYDRGMAAVESGEERRAGEGMGAWERRRRGD</sequence>
<dbReference type="OrthoDB" id="4204700at2759"/>
<evidence type="ECO:0000313" key="3">
    <source>
        <dbReference type="EMBL" id="KIW90778.1"/>
    </source>
</evidence>
<evidence type="ECO:0000256" key="1">
    <source>
        <dbReference type="SAM" id="MobiDB-lite"/>
    </source>
</evidence>
<feature type="compositionally biased region" description="Basic and acidic residues" evidence="1">
    <location>
        <begin position="311"/>
        <end position="322"/>
    </location>
</feature>
<dbReference type="VEuPathDB" id="FungiDB:Z519_08561"/>
<feature type="compositionally biased region" description="Low complexity" evidence="1">
    <location>
        <begin position="337"/>
        <end position="357"/>
    </location>
</feature>
<gene>
    <name evidence="3" type="ORF">Z519_08561</name>
</gene>
<reference evidence="3" key="1">
    <citation type="submission" date="2015-01" db="EMBL/GenBank/DDBJ databases">
        <title>The Genome Sequence of Cladophialophora bantiana CBS 173.52.</title>
        <authorList>
            <consortium name="The Broad Institute Genomics Platform"/>
            <person name="Cuomo C."/>
            <person name="de Hoog S."/>
            <person name="Gorbushina A."/>
            <person name="Stielow B."/>
            <person name="Teixiera M."/>
            <person name="Abouelleil A."/>
            <person name="Chapman S.B."/>
            <person name="Priest M."/>
            <person name="Young S.K."/>
            <person name="Wortman J."/>
            <person name="Nusbaum C."/>
            <person name="Birren B."/>
        </authorList>
    </citation>
    <scope>NUCLEOTIDE SEQUENCE [LARGE SCALE GENOMIC DNA]</scope>
    <source>
        <strain evidence="3">CBS 173.52</strain>
    </source>
</reference>
<dbReference type="GeneID" id="27701489"/>
<evidence type="ECO:0000256" key="2">
    <source>
        <dbReference type="SAM" id="Phobius"/>
    </source>
</evidence>
<feature type="transmembrane region" description="Helical" evidence="2">
    <location>
        <begin position="128"/>
        <end position="146"/>
    </location>
</feature>
<dbReference type="RefSeq" id="XP_016617447.1">
    <property type="nucleotide sequence ID" value="XM_016766289.1"/>
</dbReference>
<feature type="transmembrane region" description="Helical" evidence="2">
    <location>
        <begin position="191"/>
        <end position="215"/>
    </location>
</feature>
<feature type="compositionally biased region" description="Low complexity" evidence="1">
    <location>
        <begin position="254"/>
        <end position="272"/>
    </location>
</feature>
<feature type="compositionally biased region" description="Low complexity" evidence="1">
    <location>
        <begin position="386"/>
        <end position="395"/>
    </location>
</feature>
<keyword evidence="2" id="KW-0472">Membrane</keyword>
<feature type="compositionally biased region" description="Basic and acidic residues" evidence="1">
    <location>
        <begin position="400"/>
        <end position="425"/>
    </location>
</feature>
<proteinExistence type="predicted"/>
<feature type="region of interest" description="Disordered" evidence="1">
    <location>
        <begin position="233"/>
        <end position="497"/>
    </location>
</feature>